<dbReference type="EMBL" id="JBHSNO010000005">
    <property type="protein sequence ID" value="MFC5588171.1"/>
    <property type="molecule type" value="Genomic_DNA"/>
</dbReference>
<dbReference type="RefSeq" id="WP_381431248.1">
    <property type="nucleotide sequence ID" value="NZ_JBHSNO010000005.1"/>
</dbReference>
<comment type="caution">
    <text evidence="1">The sequence shown here is derived from an EMBL/GenBank/DDBJ whole genome shotgun (WGS) entry which is preliminary data.</text>
</comment>
<dbReference type="Proteomes" id="UP001596109">
    <property type="component" value="Unassembled WGS sequence"/>
</dbReference>
<protein>
    <recommendedName>
        <fullName evidence="3">Lipoprotein</fullName>
    </recommendedName>
</protein>
<sequence length="173" mass="20178">MKKGLTIKFYILSCLVLIFLLSSCASKHKNPTIEQKLLDVMKDTNVQVEEIIHLEVIKDGVLVFYTRDNNLYNAFIKLKGAQWEWYLGSGTLPLQTDQGLNSAFTDFDDFFIRYGVITDPKIRRGKDEESNDHAKIIQNEDGLRIYFFVNKSVSFDRKKMRTRFHTLVPVYEN</sequence>
<name>A0ABW0THJ4_9BACL</name>
<accession>A0ABW0THJ4</accession>
<gene>
    <name evidence="1" type="ORF">ACFPRA_04710</name>
</gene>
<evidence type="ECO:0000313" key="1">
    <source>
        <dbReference type="EMBL" id="MFC5588171.1"/>
    </source>
</evidence>
<proteinExistence type="predicted"/>
<evidence type="ECO:0008006" key="3">
    <source>
        <dbReference type="Google" id="ProtNLM"/>
    </source>
</evidence>
<dbReference type="PROSITE" id="PS51257">
    <property type="entry name" value="PROKAR_LIPOPROTEIN"/>
    <property type="match status" value="1"/>
</dbReference>
<evidence type="ECO:0000313" key="2">
    <source>
        <dbReference type="Proteomes" id="UP001596109"/>
    </source>
</evidence>
<reference evidence="2" key="1">
    <citation type="journal article" date="2019" name="Int. J. Syst. Evol. Microbiol.">
        <title>The Global Catalogue of Microorganisms (GCM) 10K type strain sequencing project: providing services to taxonomists for standard genome sequencing and annotation.</title>
        <authorList>
            <consortium name="The Broad Institute Genomics Platform"/>
            <consortium name="The Broad Institute Genome Sequencing Center for Infectious Disease"/>
            <person name="Wu L."/>
            <person name="Ma J."/>
        </authorList>
    </citation>
    <scope>NUCLEOTIDE SEQUENCE [LARGE SCALE GENOMIC DNA]</scope>
    <source>
        <strain evidence="2">CGMCC 4.1434</strain>
    </source>
</reference>
<organism evidence="1 2">
    <name type="scientific">Sporosarcina soli</name>
    <dbReference type="NCBI Taxonomy" id="334736"/>
    <lineage>
        <taxon>Bacteria</taxon>
        <taxon>Bacillati</taxon>
        <taxon>Bacillota</taxon>
        <taxon>Bacilli</taxon>
        <taxon>Bacillales</taxon>
        <taxon>Caryophanaceae</taxon>
        <taxon>Sporosarcina</taxon>
    </lineage>
</organism>
<keyword evidence="2" id="KW-1185">Reference proteome</keyword>